<evidence type="ECO:0000256" key="1">
    <source>
        <dbReference type="ARBA" id="ARBA00004123"/>
    </source>
</evidence>
<dbReference type="InterPro" id="IPR045183">
    <property type="entry name" value="Ebi-like"/>
</dbReference>
<evidence type="ECO:0000313" key="8">
    <source>
        <dbReference type="Proteomes" id="UP000521872"/>
    </source>
</evidence>
<keyword evidence="8" id="KW-1185">Reference proteome</keyword>
<dbReference type="PROSITE" id="PS00678">
    <property type="entry name" value="WD_REPEATS_1"/>
    <property type="match status" value="3"/>
</dbReference>
<evidence type="ECO:0000256" key="6">
    <source>
        <dbReference type="SAM" id="MobiDB-lite"/>
    </source>
</evidence>
<dbReference type="SUPFAM" id="SSF50978">
    <property type="entry name" value="WD40 repeat-like"/>
    <property type="match status" value="1"/>
</dbReference>
<dbReference type="InterPro" id="IPR036322">
    <property type="entry name" value="WD40_repeat_dom_sf"/>
</dbReference>
<feature type="region of interest" description="Disordered" evidence="6">
    <location>
        <begin position="115"/>
        <end position="152"/>
    </location>
</feature>
<dbReference type="InterPro" id="IPR006594">
    <property type="entry name" value="LisH"/>
</dbReference>
<dbReference type="PRINTS" id="PR00320">
    <property type="entry name" value="GPROTEINBRPT"/>
</dbReference>
<dbReference type="Pfam" id="PF08513">
    <property type="entry name" value="LisH"/>
    <property type="match status" value="1"/>
</dbReference>
<dbReference type="PROSITE" id="PS50082">
    <property type="entry name" value="WD_REPEATS_2"/>
    <property type="match status" value="5"/>
</dbReference>
<dbReference type="InterPro" id="IPR020472">
    <property type="entry name" value="WD40_PAC1"/>
</dbReference>
<name>A0A8H4QJ76_9AGAR</name>
<dbReference type="InterPro" id="IPR001680">
    <property type="entry name" value="WD40_rpt"/>
</dbReference>
<dbReference type="Gene3D" id="1.20.960.30">
    <property type="match status" value="1"/>
</dbReference>
<dbReference type="SMART" id="SM00320">
    <property type="entry name" value="WD40"/>
    <property type="match status" value="7"/>
</dbReference>
<dbReference type="InterPro" id="IPR015943">
    <property type="entry name" value="WD40/YVTN_repeat-like_dom_sf"/>
</dbReference>
<sequence>MEPLPITITSEELNLLIYAYFQDSGFDHSAFALRNESGLDDATIFKTHIARGELINLLGKAMLYMEVEAHWKSDGLRTDCKGAFTLLGRHSCSDEISEGGEDIAQDNAMDLVDSNSISSRLSPPPAQSSFVSSQQPDHPLQRNGATHADANSYPLKDYTLGTYRHLSPTMDSNMKRKISTSPGQGHTEKRARHGSVDMDVDDFPESVHTSQNAHATESAVGGVTDPRPRGAGDFISDPRAVLLLEGHKAEVFVCAFNPRKHNLLASGSKDSVVNLWNLPDPPPWNSSAFASGPPLPLSLENVSRADQGDLTCLTWNSAGTLLAIGSYDTVLRVYTASGDLYFTNPLHEGPIFSTRFSKDDKWLLSGSLDGSTCVWDINEKALYKQYHPHKECCLDIEWIDNNTFASCGADMTICIQRIEDDEPFKRLLGHKDEINQIKVNPSGTRLASCSDDGTACVWKVDNLGRAEDFIPGLSAADSRVVLRGHSHSVSGLGWCVDTSISPTGHEMLVSTSFDGSARLWDSETGSCLAVFTEHRAPVYALTFSPDGKFLATGSGDGWMHIYDLKVRTRIWSWYAGKDKPGVFEIGWQKDEDVDRIAVALECRKVALVDMHKVEQYRDAVQRERRPTALIEPQGSEPRTNV</sequence>
<dbReference type="GO" id="GO:0000118">
    <property type="term" value="C:histone deacetylase complex"/>
    <property type="evidence" value="ECO:0007669"/>
    <property type="project" value="TreeGrafter"/>
</dbReference>
<dbReference type="SMART" id="SM00667">
    <property type="entry name" value="LisH"/>
    <property type="match status" value="1"/>
</dbReference>
<evidence type="ECO:0000256" key="3">
    <source>
        <dbReference type="ARBA" id="ARBA00022737"/>
    </source>
</evidence>
<dbReference type="PROSITE" id="PS50896">
    <property type="entry name" value="LISH"/>
    <property type="match status" value="1"/>
</dbReference>
<dbReference type="EMBL" id="JAACJL010000057">
    <property type="protein sequence ID" value="KAF4611781.1"/>
    <property type="molecule type" value="Genomic_DNA"/>
</dbReference>
<dbReference type="Proteomes" id="UP000521872">
    <property type="component" value="Unassembled WGS sequence"/>
</dbReference>
<feature type="repeat" description="WD" evidence="5">
    <location>
        <begin position="531"/>
        <end position="572"/>
    </location>
</feature>
<gene>
    <name evidence="7" type="ORF">D9613_004153</name>
</gene>
<evidence type="ECO:0000256" key="4">
    <source>
        <dbReference type="ARBA" id="ARBA00023242"/>
    </source>
</evidence>
<feature type="region of interest" description="Disordered" evidence="6">
    <location>
        <begin position="164"/>
        <end position="199"/>
    </location>
</feature>
<evidence type="ECO:0008006" key="9">
    <source>
        <dbReference type="Google" id="ProtNLM"/>
    </source>
</evidence>
<keyword evidence="2 5" id="KW-0853">WD repeat</keyword>
<organism evidence="7 8">
    <name type="scientific">Agrocybe pediades</name>
    <dbReference type="NCBI Taxonomy" id="84607"/>
    <lineage>
        <taxon>Eukaryota</taxon>
        <taxon>Fungi</taxon>
        <taxon>Dikarya</taxon>
        <taxon>Basidiomycota</taxon>
        <taxon>Agaricomycotina</taxon>
        <taxon>Agaricomycetes</taxon>
        <taxon>Agaricomycetidae</taxon>
        <taxon>Agaricales</taxon>
        <taxon>Agaricineae</taxon>
        <taxon>Strophariaceae</taxon>
        <taxon>Agrocybe</taxon>
    </lineage>
</organism>
<dbReference type="InterPro" id="IPR019775">
    <property type="entry name" value="WD40_repeat_CS"/>
</dbReference>
<feature type="repeat" description="WD" evidence="5">
    <location>
        <begin position="482"/>
        <end position="530"/>
    </location>
</feature>
<proteinExistence type="predicted"/>
<feature type="repeat" description="WD" evidence="5">
    <location>
        <begin position="427"/>
        <end position="462"/>
    </location>
</feature>
<feature type="compositionally biased region" description="Polar residues" evidence="6">
    <location>
        <begin position="115"/>
        <end position="136"/>
    </location>
</feature>
<comment type="caution">
    <text evidence="7">The sequence shown here is derived from an EMBL/GenBank/DDBJ whole genome shotgun (WGS) entry which is preliminary data.</text>
</comment>
<dbReference type="GO" id="GO:0003714">
    <property type="term" value="F:transcription corepressor activity"/>
    <property type="evidence" value="ECO:0007669"/>
    <property type="project" value="InterPro"/>
</dbReference>
<evidence type="ECO:0000256" key="2">
    <source>
        <dbReference type="ARBA" id="ARBA00022574"/>
    </source>
</evidence>
<dbReference type="PANTHER" id="PTHR22846:SF2">
    <property type="entry name" value="F-BOX-LIKE_WD REPEAT-CONTAINING PROTEIN EBI"/>
    <property type="match status" value="1"/>
</dbReference>
<evidence type="ECO:0000256" key="5">
    <source>
        <dbReference type="PROSITE-ProRule" id="PRU00221"/>
    </source>
</evidence>
<dbReference type="CDD" id="cd00200">
    <property type="entry name" value="WD40"/>
    <property type="match status" value="1"/>
</dbReference>
<dbReference type="Gene3D" id="2.130.10.10">
    <property type="entry name" value="YVTN repeat-like/Quinoprotein amine dehydrogenase"/>
    <property type="match status" value="1"/>
</dbReference>
<dbReference type="AlphaFoldDB" id="A0A8H4QJ76"/>
<keyword evidence="4" id="KW-0539">Nucleus</keyword>
<dbReference type="PROSITE" id="PS50294">
    <property type="entry name" value="WD_REPEATS_REGION"/>
    <property type="match status" value="4"/>
</dbReference>
<dbReference type="Pfam" id="PF00400">
    <property type="entry name" value="WD40"/>
    <property type="match status" value="6"/>
</dbReference>
<evidence type="ECO:0000313" key="7">
    <source>
        <dbReference type="EMBL" id="KAF4611781.1"/>
    </source>
</evidence>
<feature type="repeat" description="WD" evidence="5">
    <location>
        <begin position="244"/>
        <end position="278"/>
    </location>
</feature>
<dbReference type="PANTHER" id="PTHR22846">
    <property type="entry name" value="WD40 REPEAT PROTEIN"/>
    <property type="match status" value="1"/>
</dbReference>
<feature type="repeat" description="WD" evidence="5">
    <location>
        <begin position="344"/>
        <end position="385"/>
    </location>
</feature>
<protein>
    <recommendedName>
        <fullName evidence="9">WD40 repeat-like protein</fullName>
    </recommendedName>
</protein>
<dbReference type="GO" id="GO:0006357">
    <property type="term" value="P:regulation of transcription by RNA polymerase II"/>
    <property type="evidence" value="ECO:0007669"/>
    <property type="project" value="TreeGrafter"/>
</dbReference>
<keyword evidence="3" id="KW-0677">Repeat</keyword>
<comment type="subcellular location">
    <subcellularLocation>
        <location evidence="1">Nucleus</location>
    </subcellularLocation>
</comment>
<accession>A0A8H4QJ76</accession>
<reference evidence="7 8" key="1">
    <citation type="submission" date="2019-12" db="EMBL/GenBank/DDBJ databases">
        <authorList>
            <person name="Floudas D."/>
            <person name="Bentzer J."/>
            <person name="Ahren D."/>
            <person name="Johansson T."/>
            <person name="Persson P."/>
            <person name="Tunlid A."/>
        </authorList>
    </citation>
    <scope>NUCLEOTIDE SEQUENCE [LARGE SCALE GENOMIC DNA]</scope>
    <source>
        <strain evidence="7 8">CBS 102.39</strain>
    </source>
</reference>